<organism evidence="2 5">
    <name type="scientific">Cafeteria roenbergensis</name>
    <name type="common">Marine flagellate</name>
    <dbReference type="NCBI Taxonomy" id="33653"/>
    <lineage>
        <taxon>Eukaryota</taxon>
        <taxon>Sar</taxon>
        <taxon>Stramenopiles</taxon>
        <taxon>Bigyra</taxon>
        <taxon>Opalozoa</taxon>
        <taxon>Bicosoecida</taxon>
        <taxon>Cafeteriaceae</taxon>
        <taxon>Cafeteria</taxon>
    </lineage>
</organism>
<dbReference type="EMBL" id="VLTO01000001">
    <property type="protein sequence ID" value="KAA0178452.1"/>
    <property type="molecule type" value="Genomic_DNA"/>
</dbReference>
<evidence type="ECO:0000256" key="1">
    <source>
        <dbReference type="SAM" id="MobiDB-lite"/>
    </source>
</evidence>
<dbReference type="EMBL" id="VLTL01000004">
    <property type="protein sequence ID" value="KAA0171775.1"/>
    <property type="molecule type" value="Genomic_DNA"/>
</dbReference>
<feature type="region of interest" description="Disordered" evidence="1">
    <location>
        <begin position="126"/>
        <end position="145"/>
    </location>
</feature>
<evidence type="ECO:0000313" key="4">
    <source>
        <dbReference type="Proteomes" id="UP000322899"/>
    </source>
</evidence>
<dbReference type="AlphaFoldDB" id="A0A5A8E1W0"/>
<evidence type="ECO:0000313" key="5">
    <source>
        <dbReference type="Proteomes" id="UP000324907"/>
    </source>
</evidence>
<name>A0A5A8E1W0_CAFRO</name>
<dbReference type="Proteomes" id="UP000322899">
    <property type="component" value="Unassembled WGS sequence"/>
</dbReference>
<protein>
    <submittedName>
        <fullName evidence="2">Uncharacterized protein</fullName>
    </submittedName>
</protein>
<comment type="caution">
    <text evidence="2">The sequence shown here is derived from an EMBL/GenBank/DDBJ whole genome shotgun (WGS) entry which is preliminary data.</text>
</comment>
<gene>
    <name evidence="3" type="ORF">FNF27_00301</name>
    <name evidence="2" type="ORF">FNF28_00411</name>
</gene>
<dbReference type="Proteomes" id="UP000324907">
    <property type="component" value="Unassembled WGS sequence"/>
</dbReference>
<evidence type="ECO:0000313" key="3">
    <source>
        <dbReference type="EMBL" id="KAA0178452.1"/>
    </source>
</evidence>
<proteinExistence type="predicted"/>
<accession>A0A5A8E1W0</accession>
<sequence length="145" mass="15548">MVRKLMRQARRVDCAETPKPWMAAIAESARATAAEATTKAELRSAMAGAADVLACFTAVQEQSKLLERYHGGDVDSKDYRARAAARVGLAVPEGVPLGARDLGSKYDISGATIKAEGVEGMKQELYAGRRAKSPRPAADLDEMRP</sequence>
<evidence type="ECO:0000313" key="2">
    <source>
        <dbReference type="EMBL" id="KAA0171775.1"/>
    </source>
</evidence>
<reference evidence="4 5" key="1">
    <citation type="submission" date="2019-07" db="EMBL/GenBank/DDBJ databases">
        <title>Genomes of Cafeteria roenbergensis.</title>
        <authorList>
            <person name="Fischer M.G."/>
            <person name="Hackl T."/>
            <person name="Roman M."/>
        </authorList>
    </citation>
    <scope>NUCLEOTIDE SEQUENCE [LARGE SCALE GENOMIC DNA]</scope>
    <source>
        <strain evidence="3 4">E4-10P</strain>
        <strain evidence="2 5">RCC970-E3</strain>
    </source>
</reference>